<dbReference type="GO" id="GO:0032297">
    <property type="term" value="P:negative regulation of DNA-templated DNA replication initiation"/>
    <property type="evidence" value="ECO:0007669"/>
    <property type="project" value="InterPro"/>
</dbReference>
<dbReference type="InterPro" id="IPR005621">
    <property type="entry name" value="SeqA"/>
</dbReference>
<dbReference type="Gene3D" id="1.10.1220.10">
    <property type="entry name" value="Met repressor-like"/>
    <property type="match status" value="1"/>
</dbReference>
<keyword evidence="2 4" id="KW-0236">DNA replication inhibitor</keyword>
<dbReference type="Gene3D" id="1.20.1380.10">
    <property type="entry name" value="Replication modulator SeqA, C-terminal DNA-binding domain"/>
    <property type="match status" value="1"/>
</dbReference>
<feature type="domain" description="Negative modulator of initiation of replication SeqA N-terminal" evidence="6">
    <location>
        <begin position="1"/>
        <end position="33"/>
    </location>
</feature>
<dbReference type="KEGG" id="lal:AT746_10415"/>
<proteinExistence type="inferred from homology"/>
<dbReference type="GO" id="GO:0003677">
    <property type="term" value="F:DNA binding"/>
    <property type="evidence" value="ECO:0007669"/>
    <property type="project" value="UniProtKB-KW"/>
</dbReference>
<reference evidence="7 8" key="1">
    <citation type="submission" date="2015-12" db="EMBL/GenBank/DDBJ databases">
        <title>Complete genome of Lacimicrobium alkaliphilum KCTC 32984.</title>
        <authorList>
            <person name="Kim S.-G."/>
            <person name="Lee Y.-J."/>
        </authorList>
    </citation>
    <scope>NUCLEOTIDE SEQUENCE [LARGE SCALE GENOMIC DNA]</scope>
    <source>
        <strain evidence="7 8">YelD216</strain>
    </source>
</reference>
<dbReference type="PIRSF" id="PIRSF019401">
    <property type="entry name" value="SeqA"/>
    <property type="match status" value="1"/>
</dbReference>
<comment type="function">
    <text evidence="4">Negative regulator of replication initiation, which contributes to regulation of DNA replication and ensures that replication initiation occurs exactly once per chromosome per cell cycle. Binds to pairs of hemimethylated GATC sequences in the oriC region, thus preventing assembly of replication proteins and re-initiation at newly replicated origins. Repression is relieved when the region becomes fully methylated.</text>
</comment>
<gene>
    <name evidence="7" type="ORF">AT746_10415</name>
</gene>
<dbReference type="InterPro" id="IPR010985">
    <property type="entry name" value="Ribbon_hlx_hlx"/>
</dbReference>
<evidence type="ECO:0000256" key="4">
    <source>
        <dbReference type="PIRNR" id="PIRNR019401"/>
    </source>
</evidence>
<comment type="similarity">
    <text evidence="4">Belongs to the SeqA family.</text>
</comment>
<evidence type="ECO:0000256" key="3">
    <source>
        <dbReference type="ARBA" id="ARBA00023125"/>
    </source>
</evidence>
<dbReference type="InterPro" id="IPR036835">
    <property type="entry name" value="SeqA_DNA-bd_C_sf"/>
</dbReference>
<protein>
    <recommendedName>
        <fullName evidence="4">Negative modulator of initiation of replication</fullName>
    </recommendedName>
</protein>
<dbReference type="Pfam" id="PF03925">
    <property type="entry name" value="SeqA"/>
    <property type="match status" value="1"/>
</dbReference>
<sequence length="186" mass="20608">MKTIEIDEDLYRYIAMQTQDIGESASDILRRLLLPEAESASPEKTVTSKQVTASSAITVPAKAQSKQQDLFAHLERVGVVRQKRTVDRFLSILGAMVKFNPDSFSKVLELRGRNRVYFATSKDQLLASGSSTNPKQLPESHYWVVTNNNTGKKVTMLQEVTRVLGYSDADSQALTKLLDPSTGNDG</sequence>
<accession>A0A0U3B0K9</accession>
<dbReference type="InterPro" id="IPR013321">
    <property type="entry name" value="Arc_rbn_hlx_hlx"/>
</dbReference>
<dbReference type="GO" id="GO:0005737">
    <property type="term" value="C:cytoplasm"/>
    <property type="evidence" value="ECO:0007669"/>
    <property type="project" value="UniProtKB-SubCell"/>
</dbReference>
<dbReference type="Proteomes" id="UP000068447">
    <property type="component" value="Chromosome"/>
</dbReference>
<evidence type="ECO:0000259" key="6">
    <source>
        <dbReference type="Pfam" id="PF17206"/>
    </source>
</evidence>
<evidence type="ECO:0000313" key="7">
    <source>
        <dbReference type="EMBL" id="ALS98640.1"/>
    </source>
</evidence>
<name>A0A0U3B0K9_9ALTE</name>
<evidence type="ECO:0000256" key="1">
    <source>
        <dbReference type="ARBA" id="ARBA00022490"/>
    </source>
</evidence>
<feature type="domain" description="Replication modulator SeqA C-terminal DNA-binding" evidence="5">
    <location>
        <begin position="78"/>
        <end position="169"/>
    </location>
</feature>
<evidence type="ECO:0000259" key="5">
    <source>
        <dbReference type="Pfam" id="PF03925"/>
    </source>
</evidence>
<dbReference type="InterPro" id="IPR026577">
    <property type="entry name" value="SeqA_DNA-bd_C"/>
</dbReference>
<keyword evidence="3 4" id="KW-0238">DNA-binding</keyword>
<evidence type="ECO:0000256" key="2">
    <source>
        <dbReference type="ARBA" id="ARBA00022880"/>
    </source>
</evidence>
<keyword evidence="8" id="KW-1185">Reference proteome</keyword>
<dbReference type="Pfam" id="PF17206">
    <property type="entry name" value="SeqA_N"/>
    <property type="match status" value="1"/>
</dbReference>
<dbReference type="STRING" id="1526571.AT746_10415"/>
<dbReference type="SUPFAM" id="SSF82808">
    <property type="entry name" value="Replication modulator SeqA, C-terminal DNA-binding domain"/>
    <property type="match status" value="1"/>
</dbReference>
<dbReference type="InterPro" id="IPR033761">
    <property type="entry name" value="SeqA_N"/>
</dbReference>
<dbReference type="GO" id="GO:0006355">
    <property type="term" value="P:regulation of DNA-templated transcription"/>
    <property type="evidence" value="ECO:0007669"/>
    <property type="project" value="InterPro"/>
</dbReference>
<comment type="subcellular location">
    <subcellularLocation>
        <location evidence="4">Cytoplasm</location>
    </subcellularLocation>
</comment>
<dbReference type="NCBIfam" id="NF008389">
    <property type="entry name" value="PRK11187.1"/>
    <property type="match status" value="1"/>
</dbReference>
<keyword evidence="1 4" id="KW-0963">Cytoplasm</keyword>
<dbReference type="EMBL" id="CP013650">
    <property type="protein sequence ID" value="ALS98640.1"/>
    <property type="molecule type" value="Genomic_DNA"/>
</dbReference>
<dbReference type="OrthoDB" id="5591069at2"/>
<dbReference type="AlphaFoldDB" id="A0A0U3B0K9"/>
<dbReference type="RefSeq" id="WP_062480050.1">
    <property type="nucleotide sequence ID" value="NZ_CP013650.1"/>
</dbReference>
<dbReference type="SUPFAM" id="SSF47598">
    <property type="entry name" value="Ribbon-helix-helix"/>
    <property type="match status" value="1"/>
</dbReference>
<organism evidence="7 8">
    <name type="scientific">Lacimicrobium alkaliphilum</name>
    <dbReference type="NCBI Taxonomy" id="1526571"/>
    <lineage>
        <taxon>Bacteria</taxon>
        <taxon>Pseudomonadati</taxon>
        <taxon>Pseudomonadota</taxon>
        <taxon>Gammaproteobacteria</taxon>
        <taxon>Alteromonadales</taxon>
        <taxon>Alteromonadaceae</taxon>
        <taxon>Lacimicrobium</taxon>
    </lineage>
</organism>
<evidence type="ECO:0000313" key="8">
    <source>
        <dbReference type="Proteomes" id="UP000068447"/>
    </source>
</evidence>